<gene>
    <name evidence="1" type="ORF">DSCA_00030</name>
</gene>
<proteinExistence type="predicted"/>
<dbReference type="KEGG" id="dalk:DSCA_00030"/>
<organism evidence="1 2">
    <name type="scientific">Desulfosarcina alkanivorans</name>
    <dbReference type="NCBI Taxonomy" id="571177"/>
    <lineage>
        <taxon>Bacteria</taxon>
        <taxon>Pseudomonadati</taxon>
        <taxon>Thermodesulfobacteriota</taxon>
        <taxon>Desulfobacteria</taxon>
        <taxon>Desulfobacterales</taxon>
        <taxon>Desulfosarcinaceae</taxon>
        <taxon>Desulfosarcina</taxon>
    </lineage>
</organism>
<name>A0A5K7YBW3_9BACT</name>
<evidence type="ECO:0000313" key="2">
    <source>
        <dbReference type="Proteomes" id="UP000427906"/>
    </source>
</evidence>
<evidence type="ECO:0000313" key="1">
    <source>
        <dbReference type="EMBL" id="BBO66073.1"/>
    </source>
</evidence>
<dbReference type="Proteomes" id="UP000427906">
    <property type="component" value="Chromosome"/>
</dbReference>
<reference evidence="1 2" key="1">
    <citation type="submission" date="2019-11" db="EMBL/GenBank/DDBJ databases">
        <title>Comparative genomics of hydrocarbon-degrading Desulfosarcina strains.</title>
        <authorList>
            <person name="Watanabe M."/>
            <person name="Kojima H."/>
            <person name="Fukui M."/>
        </authorList>
    </citation>
    <scope>NUCLEOTIDE SEQUENCE [LARGE SCALE GENOMIC DNA]</scope>
    <source>
        <strain evidence="1 2">PL12</strain>
    </source>
</reference>
<keyword evidence="2" id="KW-1185">Reference proteome</keyword>
<protein>
    <submittedName>
        <fullName evidence="1">Uncharacterized protein</fullName>
    </submittedName>
</protein>
<dbReference type="RefSeq" id="WP_155314499.1">
    <property type="nucleotide sequence ID" value="NZ_AP021874.1"/>
</dbReference>
<dbReference type="OrthoDB" id="5421932at2"/>
<dbReference type="EMBL" id="AP021874">
    <property type="protein sequence ID" value="BBO66073.1"/>
    <property type="molecule type" value="Genomic_DNA"/>
</dbReference>
<sequence>MTSEQEMKFSLDHYVGCFGRYRKNDPICRFRCALNLRCAIEHDQNERFEILEELVSSSGMVIKVN</sequence>
<accession>A0A5K7YBW3</accession>
<dbReference type="AlphaFoldDB" id="A0A5K7YBW3"/>